<evidence type="ECO:0000256" key="3">
    <source>
        <dbReference type="ARBA" id="ARBA00023163"/>
    </source>
</evidence>
<evidence type="ECO:0000256" key="4">
    <source>
        <dbReference type="PROSITE-ProRule" id="PRU00335"/>
    </source>
</evidence>
<accession>A0A6N1VKD5</accession>
<keyword evidence="3" id="KW-0804">Transcription</keyword>
<sequence>MTDGSRRRRGEARREALVLAAAELFWTRGFEASSLADIARASGVPLGNVYYYFKTKAELAGAVADLFVQQTESLIEEVRAETPEPRERLRLLVARLQAAQQGRLQHGCPISRAVRDFRPEMPDQAARAAESFSLLTGFLATELGRAGLRPAIALSRARAAIADWQGSIALAYALGAAPVLAECFKRMERMLGIAGG</sequence>
<dbReference type="GO" id="GO:0003677">
    <property type="term" value="F:DNA binding"/>
    <property type="evidence" value="ECO:0007669"/>
    <property type="project" value="UniProtKB-UniRule"/>
</dbReference>
<dbReference type="SUPFAM" id="SSF48498">
    <property type="entry name" value="Tetracyclin repressor-like, C-terminal domain"/>
    <property type="match status" value="1"/>
</dbReference>
<reference evidence="6 7" key="1">
    <citation type="submission" date="2020-06" db="EMBL/GenBank/DDBJ databases">
        <title>Oricola thermophila sp. nov. isolated from a tidal sediments.</title>
        <authorList>
            <person name="Kwon K.K."/>
            <person name="Yang S.-H."/>
            <person name="Park M.-J."/>
        </authorList>
    </citation>
    <scope>NUCLEOTIDE SEQUENCE [LARGE SCALE GENOMIC DNA]</scope>
    <source>
        <strain evidence="6 7">MEBiC13590</strain>
    </source>
</reference>
<protein>
    <submittedName>
        <fullName evidence="6">TetR/AcrR family transcriptional regulator</fullName>
    </submittedName>
</protein>
<keyword evidence="7" id="KW-1185">Reference proteome</keyword>
<evidence type="ECO:0000256" key="1">
    <source>
        <dbReference type="ARBA" id="ARBA00023015"/>
    </source>
</evidence>
<dbReference type="Proteomes" id="UP000509367">
    <property type="component" value="Chromosome"/>
</dbReference>
<dbReference type="PANTHER" id="PTHR47506">
    <property type="entry name" value="TRANSCRIPTIONAL REGULATORY PROTEIN"/>
    <property type="match status" value="1"/>
</dbReference>
<dbReference type="PROSITE" id="PS50977">
    <property type="entry name" value="HTH_TETR_2"/>
    <property type="match status" value="1"/>
</dbReference>
<dbReference type="InterPro" id="IPR001647">
    <property type="entry name" value="HTH_TetR"/>
</dbReference>
<dbReference type="RefSeq" id="WP_175277763.1">
    <property type="nucleotide sequence ID" value="NZ_CP054836.1"/>
</dbReference>
<dbReference type="EMBL" id="CP054836">
    <property type="protein sequence ID" value="QKV19872.1"/>
    <property type="molecule type" value="Genomic_DNA"/>
</dbReference>
<dbReference type="InterPro" id="IPR009057">
    <property type="entry name" value="Homeodomain-like_sf"/>
</dbReference>
<evidence type="ECO:0000259" key="5">
    <source>
        <dbReference type="PROSITE" id="PS50977"/>
    </source>
</evidence>
<name>A0A6N1VKD5_9HYPH</name>
<feature type="domain" description="HTH tetR-type" evidence="5">
    <location>
        <begin position="11"/>
        <end position="71"/>
    </location>
</feature>
<dbReference type="PRINTS" id="PR00455">
    <property type="entry name" value="HTHTETR"/>
</dbReference>
<feature type="DNA-binding region" description="H-T-H motif" evidence="4">
    <location>
        <begin position="34"/>
        <end position="53"/>
    </location>
</feature>
<dbReference type="InterPro" id="IPR036271">
    <property type="entry name" value="Tet_transcr_reg_TetR-rel_C_sf"/>
</dbReference>
<evidence type="ECO:0000313" key="7">
    <source>
        <dbReference type="Proteomes" id="UP000509367"/>
    </source>
</evidence>
<keyword evidence="2 4" id="KW-0238">DNA-binding</keyword>
<dbReference type="KEGG" id="orm:HTY61_16155"/>
<proteinExistence type="predicted"/>
<dbReference type="Gene3D" id="1.10.357.10">
    <property type="entry name" value="Tetracycline Repressor, domain 2"/>
    <property type="match status" value="1"/>
</dbReference>
<dbReference type="Pfam" id="PF00440">
    <property type="entry name" value="TetR_N"/>
    <property type="match status" value="1"/>
</dbReference>
<evidence type="ECO:0000313" key="6">
    <source>
        <dbReference type="EMBL" id="QKV19872.1"/>
    </source>
</evidence>
<dbReference type="PANTHER" id="PTHR47506:SF3">
    <property type="entry name" value="HTH-TYPE TRANSCRIPTIONAL REGULATOR LMRA"/>
    <property type="match status" value="1"/>
</dbReference>
<dbReference type="AlphaFoldDB" id="A0A6N1VKD5"/>
<evidence type="ECO:0000256" key="2">
    <source>
        <dbReference type="ARBA" id="ARBA00023125"/>
    </source>
</evidence>
<dbReference type="SUPFAM" id="SSF46689">
    <property type="entry name" value="Homeodomain-like"/>
    <property type="match status" value="1"/>
</dbReference>
<organism evidence="6 7">
    <name type="scientific">Oricola thermophila</name>
    <dbReference type="NCBI Taxonomy" id="2742145"/>
    <lineage>
        <taxon>Bacteria</taxon>
        <taxon>Pseudomonadati</taxon>
        <taxon>Pseudomonadota</taxon>
        <taxon>Alphaproteobacteria</taxon>
        <taxon>Hyphomicrobiales</taxon>
        <taxon>Ahrensiaceae</taxon>
        <taxon>Oricola</taxon>
    </lineage>
</organism>
<keyword evidence="1" id="KW-0805">Transcription regulation</keyword>
<gene>
    <name evidence="6" type="ORF">HTY61_16155</name>
</gene>